<keyword evidence="10" id="KW-0472">Membrane</keyword>
<comment type="similarity">
    <text evidence="7">Belongs to the eIF-3 subunit I family.</text>
</comment>
<feature type="repeat" description="WD" evidence="8">
    <location>
        <begin position="48"/>
        <end position="89"/>
    </location>
</feature>
<evidence type="ECO:0000256" key="5">
    <source>
        <dbReference type="ARBA" id="ARBA00022917"/>
    </source>
</evidence>
<dbReference type="GO" id="GO:0003723">
    <property type="term" value="F:RNA binding"/>
    <property type="evidence" value="ECO:0007669"/>
    <property type="project" value="TreeGrafter"/>
</dbReference>
<dbReference type="SMART" id="SM00320">
    <property type="entry name" value="WD40"/>
    <property type="match status" value="6"/>
</dbReference>
<evidence type="ECO:0000256" key="6">
    <source>
        <dbReference type="ARBA" id="ARBA00038394"/>
    </source>
</evidence>
<dbReference type="Pfam" id="PF00300">
    <property type="entry name" value="His_Phos_1"/>
    <property type="match status" value="1"/>
</dbReference>
<comment type="subcellular location">
    <subcellularLocation>
        <location evidence="7">Cytoplasm</location>
    </subcellularLocation>
</comment>
<dbReference type="GO" id="GO:0016282">
    <property type="term" value="C:eukaryotic 43S preinitiation complex"/>
    <property type="evidence" value="ECO:0007669"/>
    <property type="project" value="UniProtKB-UniRule"/>
</dbReference>
<dbReference type="AlphaFoldDB" id="A0A9P5BWS8"/>
<evidence type="ECO:0000256" key="10">
    <source>
        <dbReference type="SAM" id="Phobius"/>
    </source>
</evidence>
<dbReference type="CDD" id="cd07067">
    <property type="entry name" value="HP_PGM_like"/>
    <property type="match status" value="1"/>
</dbReference>
<evidence type="ECO:0000256" key="3">
    <source>
        <dbReference type="ARBA" id="ARBA00022574"/>
    </source>
</evidence>
<feature type="repeat" description="WD" evidence="8">
    <location>
        <begin position="6"/>
        <end position="47"/>
    </location>
</feature>
<keyword evidence="4" id="KW-0677">Repeat</keyword>
<dbReference type="InterPro" id="IPR027525">
    <property type="entry name" value="eIF3i"/>
</dbReference>
<dbReference type="GO" id="GO:0071541">
    <property type="term" value="C:eukaryotic translation initiation factor 3 complex, eIF3m"/>
    <property type="evidence" value="ECO:0007669"/>
    <property type="project" value="TreeGrafter"/>
</dbReference>
<feature type="region of interest" description="Disordered" evidence="9">
    <location>
        <begin position="697"/>
        <end position="724"/>
    </location>
</feature>
<dbReference type="OrthoDB" id="24966at2759"/>
<keyword evidence="1 7" id="KW-0963">Cytoplasm</keyword>
<dbReference type="SMART" id="SM00855">
    <property type="entry name" value="PGAM"/>
    <property type="match status" value="1"/>
</dbReference>
<dbReference type="InterPro" id="IPR029033">
    <property type="entry name" value="His_PPase_superfam"/>
</dbReference>
<dbReference type="PANTHER" id="PTHR19877">
    <property type="entry name" value="EUKARYOTIC TRANSLATION INITIATION FACTOR 3 SUBUNIT I"/>
    <property type="match status" value="1"/>
</dbReference>
<dbReference type="InterPro" id="IPR036322">
    <property type="entry name" value="WD40_repeat_dom_sf"/>
</dbReference>
<comment type="caution">
    <text evidence="11">The sequence shown here is derived from an EMBL/GenBank/DDBJ whole genome shotgun (WGS) entry which is preliminary data.</text>
</comment>
<dbReference type="FunFam" id="2.130.10.10:FF:000127">
    <property type="entry name" value="Eukaryotic translation initiation factor 3 subunit I"/>
    <property type="match status" value="1"/>
</dbReference>
<dbReference type="EMBL" id="SWKV01000090">
    <property type="protein sequence ID" value="KAF3032916.1"/>
    <property type="molecule type" value="Genomic_DNA"/>
</dbReference>
<dbReference type="SUPFAM" id="SSF53254">
    <property type="entry name" value="Phosphoglycerate mutase-like"/>
    <property type="match status" value="1"/>
</dbReference>
<name>A0A9P5BWS8_9PLEO</name>
<protein>
    <recommendedName>
        <fullName evidence="7">Eukaryotic translation initiation factor 3 subunit I</fullName>
        <shortName evidence="7">eIF3i</shortName>
    </recommendedName>
    <alternativeName>
        <fullName evidence="7">Eukaryotic translation initiation factor 3 39 kDa subunit homolog</fullName>
        <shortName evidence="7">eIF-3 39 kDa subunit homolog</shortName>
    </alternativeName>
</protein>
<gene>
    <name evidence="7 11" type="primary">TIF34</name>
    <name evidence="11" type="ORF">E8E12_003494</name>
</gene>
<dbReference type="Gene3D" id="3.40.50.1240">
    <property type="entry name" value="Phosphoglycerate mutase-like"/>
    <property type="match status" value="1"/>
</dbReference>
<keyword evidence="5 7" id="KW-0648">Protein biosynthesis</keyword>
<evidence type="ECO:0000256" key="2">
    <source>
        <dbReference type="ARBA" id="ARBA00022540"/>
    </source>
</evidence>
<dbReference type="GO" id="GO:0003743">
    <property type="term" value="F:translation initiation factor activity"/>
    <property type="evidence" value="ECO:0007669"/>
    <property type="project" value="UniProtKB-UniRule"/>
</dbReference>
<evidence type="ECO:0000256" key="8">
    <source>
        <dbReference type="PROSITE-ProRule" id="PRU00221"/>
    </source>
</evidence>
<keyword evidence="2 7" id="KW-0396">Initiation factor</keyword>
<evidence type="ECO:0000256" key="9">
    <source>
        <dbReference type="SAM" id="MobiDB-lite"/>
    </source>
</evidence>
<dbReference type="SUPFAM" id="SSF50978">
    <property type="entry name" value="WD40 repeat-like"/>
    <property type="match status" value="1"/>
</dbReference>
<dbReference type="GO" id="GO:0001732">
    <property type="term" value="P:formation of cytoplasmic translation initiation complex"/>
    <property type="evidence" value="ECO:0007669"/>
    <property type="project" value="UniProtKB-UniRule"/>
</dbReference>
<evidence type="ECO:0000313" key="11">
    <source>
        <dbReference type="EMBL" id="KAF3032916.1"/>
    </source>
</evidence>
<evidence type="ECO:0000256" key="7">
    <source>
        <dbReference type="HAMAP-Rule" id="MF_03008"/>
    </source>
</evidence>
<dbReference type="PANTHER" id="PTHR19877:SF1">
    <property type="entry name" value="EUKARYOTIC TRANSLATION INITIATION FACTOR 3 SUBUNIT I"/>
    <property type="match status" value="1"/>
</dbReference>
<accession>A0A9P5BWS8</accession>
<evidence type="ECO:0000313" key="12">
    <source>
        <dbReference type="Proteomes" id="UP000758155"/>
    </source>
</evidence>
<keyword evidence="10" id="KW-1133">Transmembrane helix</keyword>
<dbReference type="PROSITE" id="PS50294">
    <property type="entry name" value="WD_REPEATS_REGION"/>
    <property type="match status" value="2"/>
</dbReference>
<feature type="transmembrane region" description="Helical" evidence="10">
    <location>
        <begin position="340"/>
        <end position="358"/>
    </location>
</feature>
<reference evidence="11" key="1">
    <citation type="submission" date="2019-04" db="EMBL/GenBank/DDBJ databases">
        <title>Sequencing of skin fungus with MAO and IRED activity.</title>
        <authorList>
            <person name="Marsaioli A.J."/>
            <person name="Bonatto J.M.C."/>
            <person name="Reis Junior O."/>
        </authorList>
    </citation>
    <scope>NUCLEOTIDE SEQUENCE</scope>
    <source>
        <strain evidence="11">28M1</strain>
    </source>
</reference>
<dbReference type="InterPro" id="IPR015943">
    <property type="entry name" value="WD40/YVTN_repeat-like_dom_sf"/>
</dbReference>
<keyword evidence="12" id="KW-1185">Reference proteome</keyword>
<dbReference type="PROSITE" id="PS50082">
    <property type="entry name" value="WD_REPEATS_2"/>
    <property type="match status" value="2"/>
</dbReference>
<keyword evidence="10" id="KW-0812">Transmembrane</keyword>
<dbReference type="Gene3D" id="2.130.10.10">
    <property type="entry name" value="YVTN repeat-like/Quinoprotein amine dehydrogenase"/>
    <property type="match status" value="1"/>
</dbReference>
<dbReference type="InterPro" id="IPR001680">
    <property type="entry name" value="WD40_rpt"/>
</dbReference>
<evidence type="ECO:0000256" key="4">
    <source>
        <dbReference type="ARBA" id="ARBA00022737"/>
    </source>
</evidence>
<dbReference type="Pfam" id="PF24805">
    <property type="entry name" value="EIF3I"/>
    <property type="match status" value="1"/>
</dbReference>
<comment type="similarity">
    <text evidence="6">Belongs to the WD repeat STRAP family.</text>
</comment>
<dbReference type="InterPro" id="IPR019775">
    <property type="entry name" value="WD40_repeat_CS"/>
</dbReference>
<comment type="function">
    <text evidence="7">Component of the eukaryotic translation initiation factor 3 (eIF-3) complex, which is involved in protein synthesis of a specialized repertoire of mRNAs and, together with other initiation factors, stimulates binding of mRNA and methionyl-tRNAi to the 40S ribosome. The eIF-3 complex specifically targets and initiates translation of a subset of mRNAs involved in cell proliferation.</text>
</comment>
<keyword evidence="3 8" id="KW-0853">WD repeat</keyword>
<dbReference type="HAMAP" id="MF_03008">
    <property type="entry name" value="eIF3i"/>
    <property type="match status" value="1"/>
</dbReference>
<comment type="subunit">
    <text evidence="7">Component of the eukaryotic translation initiation factor 3 (eIF-3) complex.</text>
</comment>
<dbReference type="GO" id="GO:0033290">
    <property type="term" value="C:eukaryotic 48S preinitiation complex"/>
    <property type="evidence" value="ECO:0007669"/>
    <property type="project" value="UniProtKB-UniRule"/>
</dbReference>
<feature type="transmembrane region" description="Helical" evidence="10">
    <location>
        <begin position="365"/>
        <end position="389"/>
    </location>
</feature>
<evidence type="ECO:0000256" key="1">
    <source>
        <dbReference type="ARBA" id="ARBA00022490"/>
    </source>
</evidence>
<sequence>MRPILLSGHERALTQVKYNPDGDIIFSVSKDHVVCAWYSHNGERLGTYHGHVGALWTVDVNPTSELLATGGADNTMRLWEVKTGKLLKTWEFGSSIKRVEFSPDGRQLLGVTEKRAGHLSTIVVYEINPDVEATQSDEQILRIVCDESKATVAGFSYLAKYIISGHEDGSITQWDGKTGELLSSNYDAHEADMQITDLQWAPDRTYFITASKDKTAKLVDVETLDVLKSYVADTPLNSAAITPVKDYVILGGGQAAMDVTTTSARQGKFEARFYHKIFAEEIGRVRGHFGPLNYVAVHPQGTSYCSGGEDGYVRVHHFDKPYFDFKYEVEREADQQQANFHFTFAVIILTKLSSVMLTSSKPYKYRIFGIGISAPIFLLSILLIFYLHIMSSNDSHGIPVPAAPPRDFHYRYTVQKGVFLQSEDSTDDTIFDFKKQNFGLIDRSYPTDSPDSSSRIWPRFERYVRSVASSAKEGESFKVLFLGRHGQGWHNVAEAKYGTKAWDCYYSFLDGYDGLVWADAHLTPVGEQQAKDVNDLWSTQLKKGLPAPEKYYVSPLTRTIQTADLSFQNLSLPTDKPYSPYVVELLREALGVHTCDRRSTKTQIEKAFHHLTFEPGFSDPDPLWETDYREPRSARRYRLATLLDDIFTSDENTFLSLTSHSGAIASILEAIGHRAFKLETGGVIPVFLKAERVDGAREVPPKEPSEAPPMCDGPPEIEGSHPSI</sequence>
<dbReference type="PROSITE" id="PS00678">
    <property type="entry name" value="WD_REPEATS_1"/>
    <property type="match status" value="1"/>
</dbReference>
<dbReference type="Proteomes" id="UP000758155">
    <property type="component" value="Unassembled WGS sequence"/>
</dbReference>
<proteinExistence type="inferred from homology"/>
<organism evidence="11 12">
    <name type="scientific">Didymella heteroderae</name>
    <dbReference type="NCBI Taxonomy" id="1769908"/>
    <lineage>
        <taxon>Eukaryota</taxon>
        <taxon>Fungi</taxon>
        <taxon>Dikarya</taxon>
        <taxon>Ascomycota</taxon>
        <taxon>Pezizomycotina</taxon>
        <taxon>Dothideomycetes</taxon>
        <taxon>Pleosporomycetidae</taxon>
        <taxon>Pleosporales</taxon>
        <taxon>Pleosporineae</taxon>
        <taxon>Didymellaceae</taxon>
        <taxon>Didymella</taxon>
    </lineage>
</organism>
<dbReference type="InterPro" id="IPR013078">
    <property type="entry name" value="His_Pase_superF_clade-1"/>
</dbReference>